<dbReference type="SUPFAM" id="SSF48403">
    <property type="entry name" value="Ankyrin repeat"/>
    <property type="match status" value="1"/>
</dbReference>
<dbReference type="GeneID" id="17350428"/>
<organism evidence="5">
    <name type="scientific">Chlorella variabilis</name>
    <name type="common">Green alga</name>
    <dbReference type="NCBI Taxonomy" id="554065"/>
    <lineage>
        <taxon>Eukaryota</taxon>
        <taxon>Viridiplantae</taxon>
        <taxon>Chlorophyta</taxon>
        <taxon>core chlorophytes</taxon>
        <taxon>Trebouxiophyceae</taxon>
        <taxon>Chlorellales</taxon>
        <taxon>Chlorellaceae</taxon>
        <taxon>Chlorella clade</taxon>
        <taxon>Chlorella</taxon>
    </lineage>
</organism>
<accession>E1ZT03</accession>
<keyword evidence="1" id="KW-0677">Repeat</keyword>
<dbReference type="PANTHER" id="PTHR24198">
    <property type="entry name" value="ANKYRIN REPEAT AND PROTEIN KINASE DOMAIN-CONTAINING PROTEIN"/>
    <property type="match status" value="1"/>
</dbReference>
<dbReference type="Pfam" id="PF12796">
    <property type="entry name" value="Ank_2"/>
    <property type="match status" value="1"/>
</dbReference>
<dbReference type="AlphaFoldDB" id="E1ZT03"/>
<proteinExistence type="predicted"/>
<dbReference type="InterPro" id="IPR036770">
    <property type="entry name" value="Ankyrin_rpt-contain_sf"/>
</dbReference>
<dbReference type="SMART" id="SM00248">
    <property type="entry name" value="ANK"/>
    <property type="match status" value="3"/>
</dbReference>
<dbReference type="PROSITE" id="PS50088">
    <property type="entry name" value="ANK_REPEAT"/>
    <property type="match status" value="3"/>
</dbReference>
<protein>
    <submittedName>
        <fullName evidence="4">Uncharacterized protein</fullName>
    </submittedName>
</protein>
<dbReference type="OrthoDB" id="529537at2759"/>
<dbReference type="EMBL" id="GL433869">
    <property type="protein sequence ID" value="EFN51029.1"/>
    <property type="molecule type" value="Genomic_DNA"/>
</dbReference>
<dbReference type="STRING" id="554065.E1ZT03"/>
<dbReference type="PROSITE" id="PS50297">
    <property type="entry name" value="ANK_REP_REGION"/>
    <property type="match status" value="3"/>
</dbReference>
<dbReference type="RefSeq" id="XP_005843131.1">
    <property type="nucleotide sequence ID" value="XM_005843069.1"/>
</dbReference>
<dbReference type="InterPro" id="IPR002110">
    <property type="entry name" value="Ankyrin_rpt"/>
</dbReference>
<evidence type="ECO:0000256" key="2">
    <source>
        <dbReference type="ARBA" id="ARBA00023043"/>
    </source>
</evidence>
<evidence type="ECO:0000313" key="4">
    <source>
        <dbReference type="EMBL" id="EFN51029.1"/>
    </source>
</evidence>
<feature type="repeat" description="ANK" evidence="3">
    <location>
        <begin position="103"/>
        <end position="135"/>
    </location>
</feature>
<reference evidence="4 5" key="1">
    <citation type="journal article" date="2010" name="Plant Cell">
        <title>The Chlorella variabilis NC64A genome reveals adaptation to photosymbiosis, coevolution with viruses, and cryptic sex.</title>
        <authorList>
            <person name="Blanc G."/>
            <person name="Duncan G."/>
            <person name="Agarkova I."/>
            <person name="Borodovsky M."/>
            <person name="Gurnon J."/>
            <person name="Kuo A."/>
            <person name="Lindquist E."/>
            <person name="Lucas S."/>
            <person name="Pangilinan J."/>
            <person name="Polle J."/>
            <person name="Salamov A."/>
            <person name="Terry A."/>
            <person name="Yamada T."/>
            <person name="Dunigan D.D."/>
            <person name="Grigoriev I.V."/>
            <person name="Claverie J.M."/>
            <person name="Van Etten J.L."/>
        </authorList>
    </citation>
    <scope>NUCLEOTIDE SEQUENCE [LARGE SCALE GENOMIC DNA]</scope>
    <source>
        <strain evidence="4 5">NC64A</strain>
    </source>
</reference>
<dbReference type="KEGG" id="cvr:CHLNCDRAFT_141505"/>
<feature type="repeat" description="ANK" evidence="3">
    <location>
        <begin position="36"/>
        <end position="68"/>
    </location>
</feature>
<dbReference type="Proteomes" id="UP000008141">
    <property type="component" value="Unassembled WGS sequence"/>
</dbReference>
<keyword evidence="2 3" id="KW-0040">ANK repeat</keyword>
<feature type="repeat" description="ANK" evidence="3">
    <location>
        <begin position="70"/>
        <end position="102"/>
    </location>
</feature>
<evidence type="ECO:0000256" key="3">
    <source>
        <dbReference type="PROSITE-ProRule" id="PRU00023"/>
    </source>
</evidence>
<keyword evidence="5" id="KW-1185">Reference proteome</keyword>
<gene>
    <name evidence="4" type="ORF">CHLNCDRAFT_141505</name>
</gene>
<dbReference type="Gene3D" id="1.25.40.20">
    <property type="entry name" value="Ankyrin repeat-containing domain"/>
    <property type="match status" value="2"/>
</dbReference>
<evidence type="ECO:0000256" key="1">
    <source>
        <dbReference type="ARBA" id="ARBA00022737"/>
    </source>
</evidence>
<dbReference type="OMA" id="FMGSTEC"/>
<name>E1ZT03_CHLVA</name>
<dbReference type="PANTHER" id="PTHR24198:SF165">
    <property type="entry name" value="ANKYRIN REPEAT-CONTAINING PROTEIN-RELATED"/>
    <property type="match status" value="1"/>
</dbReference>
<dbReference type="Pfam" id="PF00023">
    <property type="entry name" value="Ank"/>
    <property type="match status" value="1"/>
</dbReference>
<sequence>MSLLEEAASAVVRNKLHRLQAALSQEPSLLTDRDSDGYTLLHRAAFMGSTECLRILLAAGACTKATSTDGGMTALCLAAGLGHEACVRELLAAGANVEAAAAAGRRPLHVAALGGHLGCLQQLLDAGADCNVVDDGIAGSGGNR</sequence>
<evidence type="ECO:0000313" key="5">
    <source>
        <dbReference type="Proteomes" id="UP000008141"/>
    </source>
</evidence>
<dbReference type="InParanoid" id="E1ZT03"/>